<proteinExistence type="predicted"/>
<dbReference type="AlphaFoldDB" id="A0A0F9DEY9"/>
<evidence type="ECO:0000313" key="1">
    <source>
        <dbReference type="EMBL" id="KKL60273.1"/>
    </source>
</evidence>
<gene>
    <name evidence="1" type="ORF">LCGC14_2206980</name>
</gene>
<dbReference type="EMBL" id="LAZR01029210">
    <property type="protein sequence ID" value="KKL60273.1"/>
    <property type="molecule type" value="Genomic_DNA"/>
</dbReference>
<protein>
    <submittedName>
        <fullName evidence="1">Uncharacterized protein</fullName>
    </submittedName>
</protein>
<name>A0A0F9DEY9_9ZZZZ</name>
<accession>A0A0F9DEY9</accession>
<comment type="caution">
    <text evidence="1">The sequence shown here is derived from an EMBL/GenBank/DDBJ whole genome shotgun (WGS) entry which is preliminary data.</text>
</comment>
<sequence>MDPKDKEIERLTNLVNEQFWALRDAAREITVLHWALRWHPLKRLRLWLWERKR</sequence>
<reference evidence="1" key="1">
    <citation type="journal article" date="2015" name="Nature">
        <title>Complex archaea that bridge the gap between prokaryotes and eukaryotes.</title>
        <authorList>
            <person name="Spang A."/>
            <person name="Saw J.H."/>
            <person name="Jorgensen S.L."/>
            <person name="Zaremba-Niedzwiedzka K."/>
            <person name="Martijn J."/>
            <person name="Lind A.E."/>
            <person name="van Eijk R."/>
            <person name="Schleper C."/>
            <person name="Guy L."/>
            <person name="Ettema T.J."/>
        </authorList>
    </citation>
    <scope>NUCLEOTIDE SEQUENCE</scope>
</reference>
<organism evidence="1">
    <name type="scientific">marine sediment metagenome</name>
    <dbReference type="NCBI Taxonomy" id="412755"/>
    <lineage>
        <taxon>unclassified sequences</taxon>
        <taxon>metagenomes</taxon>
        <taxon>ecological metagenomes</taxon>
    </lineage>
</organism>